<sequence>IYSSLSRAVALVFFFFSAGLAPACCRKVFDSPQEGFEFFNMYSWELGFGIRYGSSCSSLSGRRTRQDIVCACKGRDPSCVARSTRCGCLCMIRMLRKDDDSWFISRFVPGHNHPMNLRANNVQISRVCSILGSMHGSNQYVPFSRQSIRSLCGRLAQESIEGDMTKRDADPAMRDADPAMVLRMQLDQDKRVKSLFWYHGSSRFNYSCFGDAITFDTTYRTNLYNLPFVLFVDDANHHFQSVIFGTVLLLTEETSDAFQWSFCTFVEAMDGCKWHVLKKAKESLGDIYSKNFAFKRSLHELLDEIVSIPEFETRWADLVDKYGLVENEFLGRAYQNRHMWAKPYFAETFCVGMTSTQCSESPFTHTQDLYSKYNRMIADRDADEGKEEHAKQVMIPLLSRRFLRVGVPIEAHAAQVYTRAMYERFSKELFKAGKFGCMKDGDEGY</sequence>
<proteinExistence type="inferred from homology"/>
<reference evidence="6" key="1">
    <citation type="journal article" date="2012" name="Nat. Biotechnol.">
        <title>Reference genome sequence of the model plant Setaria.</title>
        <authorList>
            <person name="Bennetzen J.L."/>
            <person name="Schmutz J."/>
            <person name="Wang H."/>
            <person name="Percifield R."/>
            <person name="Hawkins J."/>
            <person name="Pontaroli A.C."/>
            <person name="Estep M."/>
            <person name="Feng L."/>
            <person name="Vaughn J.N."/>
            <person name="Grimwood J."/>
            <person name="Jenkins J."/>
            <person name="Barry K."/>
            <person name="Lindquist E."/>
            <person name="Hellsten U."/>
            <person name="Deshpande S."/>
            <person name="Wang X."/>
            <person name="Wu X."/>
            <person name="Mitros T."/>
            <person name="Triplett J."/>
            <person name="Yang X."/>
            <person name="Ye C.Y."/>
            <person name="Mauro-Herrera M."/>
            <person name="Wang L."/>
            <person name="Li P."/>
            <person name="Sharma M."/>
            <person name="Sharma R."/>
            <person name="Ronald P.C."/>
            <person name="Panaud O."/>
            <person name="Kellogg E.A."/>
            <person name="Brutnell T.P."/>
            <person name="Doust A.N."/>
            <person name="Tuskan G.A."/>
            <person name="Rokhsar D."/>
            <person name="Devos K.M."/>
        </authorList>
    </citation>
    <scope>NUCLEOTIDE SEQUENCE [LARGE SCALE GENOMIC DNA]</scope>
    <source>
        <strain evidence="6">cv. Yugu1</strain>
    </source>
</reference>
<dbReference type="PANTHER" id="PTHR31669:SF168">
    <property type="entry name" value="PROTEIN FAR1-RELATED SEQUENCE"/>
    <property type="match status" value="1"/>
</dbReference>
<name>K4A135_SETIT</name>
<dbReference type="AlphaFoldDB" id="K4A135"/>
<feature type="domain" description="FAR1" evidence="3">
    <location>
        <begin position="37"/>
        <end position="116"/>
    </location>
</feature>
<dbReference type="GO" id="GO:0008270">
    <property type="term" value="F:zinc ion binding"/>
    <property type="evidence" value="ECO:0007669"/>
    <property type="project" value="UniProtKB-UniRule"/>
</dbReference>
<feature type="domain" description="MULE transposase" evidence="4">
    <location>
        <begin position="213"/>
        <end position="274"/>
    </location>
</feature>
<dbReference type="GO" id="GO:0005634">
    <property type="term" value="C:nucleus"/>
    <property type="evidence" value="ECO:0007669"/>
    <property type="project" value="UniProtKB-SubCell"/>
</dbReference>
<keyword evidence="2" id="KW-0732">Signal</keyword>
<keyword evidence="1" id="KW-0539">Nucleus</keyword>
<dbReference type="Pfam" id="PF03101">
    <property type="entry name" value="FAR1"/>
    <property type="match status" value="1"/>
</dbReference>
<dbReference type="Gramene" id="KQL23147">
    <property type="protein sequence ID" value="KQL23147"/>
    <property type="gene ID" value="SETIT_032577mg"/>
</dbReference>
<dbReference type="STRING" id="4555.K4A135"/>
<keyword evidence="1" id="KW-0863">Zinc-finger</keyword>
<feature type="signal peptide" evidence="2">
    <location>
        <begin position="1"/>
        <end position="25"/>
    </location>
</feature>
<dbReference type="Pfam" id="PF10551">
    <property type="entry name" value="MULE"/>
    <property type="match status" value="1"/>
</dbReference>
<keyword evidence="6" id="KW-1185">Reference proteome</keyword>
<keyword evidence="1" id="KW-0479">Metal-binding</keyword>
<evidence type="ECO:0000313" key="6">
    <source>
        <dbReference type="Proteomes" id="UP000004995"/>
    </source>
</evidence>
<evidence type="ECO:0000256" key="2">
    <source>
        <dbReference type="SAM" id="SignalP"/>
    </source>
</evidence>
<reference evidence="5" key="2">
    <citation type="submission" date="2018-08" db="UniProtKB">
        <authorList>
            <consortium name="EnsemblPlants"/>
        </authorList>
    </citation>
    <scope>IDENTIFICATION</scope>
    <source>
        <strain evidence="5">Yugu1</strain>
    </source>
</reference>
<evidence type="ECO:0000259" key="4">
    <source>
        <dbReference type="Pfam" id="PF10551"/>
    </source>
</evidence>
<keyword evidence="1" id="KW-0862">Zinc</keyword>
<dbReference type="eggNOG" id="ENOG502QR4C">
    <property type="taxonomic scope" value="Eukaryota"/>
</dbReference>
<comment type="subcellular location">
    <subcellularLocation>
        <location evidence="1">Nucleus</location>
    </subcellularLocation>
</comment>
<dbReference type="GO" id="GO:0006355">
    <property type="term" value="P:regulation of DNA-templated transcription"/>
    <property type="evidence" value="ECO:0007669"/>
    <property type="project" value="UniProtKB-UniRule"/>
</dbReference>
<dbReference type="HOGENOM" id="CLU_008459_12_3_1"/>
<dbReference type="Proteomes" id="UP000004995">
    <property type="component" value="Unassembled WGS sequence"/>
</dbReference>
<dbReference type="InterPro" id="IPR031052">
    <property type="entry name" value="FHY3/FAR1"/>
</dbReference>
<protein>
    <recommendedName>
        <fullName evidence="1">Protein FAR1-RELATED SEQUENCE</fullName>
    </recommendedName>
</protein>
<dbReference type="OMA" id="IFREMHE"/>
<dbReference type="InParanoid" id="K4A135"/>
<evidence type="ECO:0000313" key="5">
    <source>
        <dbReference type="EnsemblPlants" id="KQL23147"/>
    </source>
</evidence>
<comment type="similarity">
    <text evidence="1">Belongs to the FHY3/FAR1 family.</text>
</comment>
<dbReference type="PANTHER" id="PTHR31669">
    <property type="entry name" value="PROTEIN FAR1-RELATED SEQUENCE 10-RELATED"/>
    <property type="match status" value="1"/>
</dbReference>
<dbReference type="EMBL" id="AGNK02000790">
    <property type="status" value="NOT_ANNOTATED_CDS"/>
    <property type="molecule type" value="Genomic_DNA"/>
</dbReference>
<evidence type="ECO:0000256" key="1">
    <source>
        <dbReference type="RuleBase" id="RU367018"/>
    </source>
</evidence>
<dbReference type="InterPro" id="IPR018289">
    <property type="entry name" value="MULE_transposase_dom"/>
</dbReference>
<organism evidence="5 6">
    <name type="scientific">Setaria italica</name>
    <name type="common">Foxtail millet</name>
    <name type="synonym">Panicum italicum</name>
    <dbReference type="NCBI Taxonomy" id="4555"/>
    <lineage>
        <taxon>Eukaryota</taxon>
        <taxon>Viridiplantae</taxon>
        <taxon>Streptophyta</taxon>
        <taxon>Embryophyta</taxon>
        <taxon>Tracheophyta</taxon>
        <taxon>Spermatophyta</taxon>
        <taxon>Magnoliopsida</taxon>
        <taxon>Liliopsida</taxon>
        <taxon>Poales</taxon>
        <taxon>Poaceae</taxon>
        <taxon>PACMAD clade</taxon>
        <taxon>Panicoideae</taxon>
        <taxon>Panicodae</taxon>
        <taxon>Paniceae</taxon>
        <taxon>Cenchrinae</taxon>
        <taxon>Setaria</taxon>
    </lineage>
</organism>
<comment type="function">
    <text evidence="1">Putative transcription activator involved in regulating light control of development.</text>
</comment>
<accession>K4A135</accession>
<dbReference type="EnsemblPlants" id="KQL23147">
    <property type="protein sequence ID" value="KQL23147"/>
    <property type="gene ID" value="SETIT_032577mg"/>
</dbReference>
<feature type="chain" id="PRO_5010128467" description="Protein FAR1-RELATED SEQUENCE" evidence="2">
    <location>
        <begin position="26"/>
        <end position="445"/>
    </location>
</feature>
<evidence type="ECO:0000259" key="3">
    <source>
        <dbReference type="Pfam" id="PF03101"/>
    </source>
</evidence>
<dbReference type="InterPro" id="IPR004330">
    <property type="entry name" value="FAR1_DNA_bnd_dom"/>
</dbReference>